<dbReference type="PANTHER" id="PTHR47297:SF2">
    <property type="entry name" value="OS02G0606800 PROTEIN"/>
    <property type="match status" value="1"/>
</dbReference>
<dbReference type="Proteomes" id="UP000095488">
    <property type="component" value="Unassembled WGS sequence"/>
</dbReference>
<accession>A0ABM9USG1</accession>
<dbReference type="Pfam" id="PF00857">
    <property type="entry name" value="Isochorismatase"/>
    <property type="match status" value="1"/>
</dbReference>
<dbReference type="CDD" id="cd00431">
    <property type="entry name" value="cysteine_hydrolases"/>
    <property type="match status" value="1"/>
</dbReference>
<sequence>MSDLNFIKLNNVEEFCIDNKSVLFIIDMNNGFAKSGPLSSKRVEKLIPSIVEDVEIFNSFNNPIIAFTDSHKKECLEFKSYPIHCLENSYESEIVDEIKQFNHIMIIKKSSTNAFLEEETKKYIDSFVRDGYKNFVLCGCITEVCVKQFAQTLKAYLNVINKDINVIVPINSVDTYDSPEHNADIINLFSFYEMNSCGIKIVKNIIKK</sequence>
<proteinExistence type="predicted"/>
<dbReference type="InterPro" id="IPR036380">
    <property type="entry name" value="Isochorismatase-like_sf"/>
</dbReference>
<dbReference type="InterPro" id="IPR000868">
    <property type="entry name" value="Isochorismatase-like_dom"/>
</dbReference>
<dbReference type="Gene3D" id="3.40.50.850">
    <property type="entry name" value="Isochorismatase-like"/>
    <property type="match status" value="1"/>
</dbReference>
<comment type="caution">
    <text evidence="2">The sequence shown here is derived from an EMBL/GenBank/DDBJ whole genome shotgun (WGS) entry which is preliminary data.</text>
</comment>
<evidence type="ECO:0000259" key="1">
    <source>
        <dbReference type="Pfam" id="PF00857"/>
    </source>
</evidence>
<dbReference type="SUPFAM" id="SSF52499">
    <property type="entry name" value="Isochorismatase-like hydrolases"/>
    <property type="match status" value="1"/>
</dbReference>
<dbReference type="RefSeq" id="WP_055260184.1">
    <property type="nucleotide sequence ID" value="NZ_CABIXL010000009.1"/>
</dbReference>
<feature type="domain" description="Isochorismatase-like" evidence="1">
    <location>
        <begin position="21"/>
        <end position="189"/>
    </location>
</feature>
<reference evidence="2 3" key="1">
    <citation type="submission" date="2015-09" db="EMBL/GenBank/DDBJ databases">
        <authorList>
            <consortium name="Pathogen Informatics"/>
        </authorList>
    </citation>
    <scope>NUCLEOTIDE SEQUENCE [LARGE SCALE GENOMIC DNA]</scope>
    <source>
        <strain evidence="2 3">2789STDY5834858</strain>
    </source>
</reference>
<dbReference type="InterPro" id="IPR044717">
    <property type="entry name" value="NIC1"/>
</dbReference>
<evidence type="ECO:0000313" key="3">
    <source>
        <dbReference type="Proteomes" id="UP000095488"/>
    </source>
</evidence>
<organism evidence="2 3">
    <name type="scientific">Sarcina ventriculi</name>
    <name type="common">Clostridium ventriculi</name>
    <dbReference type="NCBI Taxonomy" id="1267"/>
    <lineage>
        <taxon>Bacteria</taxon>
        <taxon>Bacillati</taxon>
        <taxon>Bacillota</taxon>
        <taxon>Clostridia</taxon>
        <taxon>Eubacteriales</taxon>
        <taxon>Clostridiaceae</taxon>
        <taxon>Sarcina</taxon>
    </lineage>
</organism>
<protein>
    <submittedName>
        <fullName evidence="2">Isochorismatase family</fullName>
    </submittedName>
</protein>
<dbReference type="PANTHER" id="PTHR47297">
    <property type="match status" value="1"/>
</dbReference>
<gene>
    <name evidence="2" type="ORF">ERS852473_02199</name>
</gene>
<name>A0ABM9USG1_SARVE</name>
<dbReference type="EMBL" id="CYZR01000009">
    <property type="protein sequence ID" value="CUO20596.1"/>
    <property type="molecule type" value="Genomic_DNA"/>
</dbReference>
<keyword evidence="3" id="KW-1185">Reference proteome</keyword>
<evidence type="ECO:0000313" key="2">
    <source>
        <dbReference type="EMBL" id="CUO20596.1"/>
    </source>
</evidence>